<evidence type="ECO:0000313" key="1">
    <source>
        <dbReference type="EMBL" id="GKV36347.1"/>
    </source>
</evidence>
<reference evidence="1 2" key="1">
    <citation type="journal article" date="2021" name="Commun. Biol.">
        <title>The genome of Shorea leprosula (Dipterocarpaceae) highlights the ecological relevance of drought in aseasonal tropical rainforests.</title>
        <authorList>
            <person name="Ng K.K.S."/>
            <person name="Kobayashi M.J."/>
            <person name="Fawcett J.A."/>
            <person name="Hatakeyama M."/>
            <person name="Paape T."/>
            <person name="Ng C.H."/>
            <person name="Ang C.C."/>
            <person name="Tnah L.H."/>
            <person name="Lee C.T."/>
            <person name="Nishiyama T."/>
            <person name="Sese J."/>
            <person name="O'Brien M.J."/>
            <person name="Copetti D."/>
            <person name="Mohd Noor M.I."/>
            <person name="Ong R.C."/>
            <person name="Putra M."/>
            <person name="Sireger I.Z."/>
            <person name="Indrioko S."/>
            <person name="Kosugi Y."/>
            <person name="Izuno A."/>
            <person name="Isagi Y."/>
            <person name="Lee S.L."/>
            <person name="Shimizu K.K."/>
        </authorList>
    </citation>
    <scope>NUCLEOTIDE SEQUENCE [LARGE SCALE GENOMIC DNA]</scope>
    <source>
        <strain evidence="1">214</strain>
    </source>
</reference>
<evidence type="ECO:0000313" key="2">
    <source>
        <dbReference type="Proteomes" id="UP001054252"/>
    </source>
</evidence>
<sequence length="38" mass="4388">MDLIKCMLLNLELHLIAIARHKNIQIKLDSLPSCFLLL</sequence>
<dbReference type="EMBL" id="BPVZ01000116">
    <property type="protein sequence ID" value="GKV36347.1"/>
    <property type="molecule type" value="Genomic_DNA"/>
</dbReference>
<gene>
    <name evidence="1" type="ORF">SLEP1_g44488</name>
</gene>
<name>A0AAV5LGS7_9ROSI</name>
<organism evidence="1 2">
    <name type="scientific">Rubroshorea leprosula</name>
    <dbReference type="NCBI Taxonomy" id="152421"/>
    <lineage>
        <taxon>Eukaryota</taxon>
        <taxon>Viridiplantae</taxon>
        <taxon>Streptophyta</taxon>
        <taxon>Embryophyta</taxon>
        <taxon>Tracheophyta</taxon>
        <taxon>Spermatophyta</taxon>
        <taxon>Magnoliopsida</taxon>
        <taxon>eudicotyledons</taxon>
        <taxon>Gunneridae</taxon>
        <taxon>Pentapetalae</taxon>
        <taxon>rosids</taxon>
        <taxon>malvids</taxon>
        <taxon>Malvales</taxon>
        <taxon>Dipterocarpaceae</taxon>
        <taxon>Rubroshorea</taxon>
    </lineage>
</organism>
<keyword evidence="2" id="KW-1185">Reference proteome</keyword>
<dbReference type="Proteomes" id="UP001054252">
    <property type="component" value="Unassembled WGS sequence"/>
</dbReference>
<protein>
    <submittedName>
        <fullName evidence="1">Uncharacterized protein</fullName>
    </submittedName>
</protein>
<accession>A0AAV5LGS7</accession>
<proteinExistence type="predicted"/>
<comment type="caution">
    <text evidence="1">The sequence shown here is derived from an EMBL/GenBank/DDBJ whole genome shotgun (WGS) entry which is preliminary data.</text>
</comment>
<dbReference type="AlphaFoldDB" id="A0AAV5LGS7"/>